<gene>
    <name evidence="11" type="ORF">KI809_19980</name>
</gene>
<dbReference type="Pfam" id="PF13185">
    <property type="entry name" value="GAF_2"/>
    <property type="match status" value="1"/>
</dbReference>
<protein>
    <recommendedName>
        <fullName evidence="2">histidine kinase</fullName>
        <ecNumber evidence="2">2.7.13.3</ecNumber>
    </recommendedName>
</protein>
<evidence type="ECO:0000313" key="12">
    <source>
        <dbReference type="Proteomes" id="UP000811899"/>
    </source>
</evidence>
<evidence type="ECO:0000313" key="11">
    <source>
        <dbReference type="EMBL" id="MBT0666595.1"/>
    </source>
</evidence>
<reference evidence="11 12" key="1">
    <citation type="submission" date="2021-05" db="EMBL/GenBank/DDBJ databases">
        <title>The draft genome of Geobacter pelophilus DSM 12255.</title>
        <authorList>
            <person name="Xu Z."/>
            <person name="Masuda Y."/>
            <person name="Itoh H."/>
            <person name="Senoo K."/>
        </authorList>
    </citation>
    <scope>NUCLEOTIDE SEQUENCE [LARGE SCALE GENOMIC DNA]</scope>
    <source>
        <strain evidence="11 12">DSM 12255</strain>
    </source>
</reference>
<dbReference type="GO" id="GO:0000155">
    <property type="term" value="F:phosphorelay sensor kinase activity"/>
    <property type="evidence" value="ECO:0007669"/>
    <property type="project" value="InterPro"/>
</dbReference>
<accession>A0AAW4LDH4</accession>
<feature type="transmembrane region" description="Helical" evidence="7">
    <location>
        <begin position="100"/>
        <end position="119"/>
    </location>
</feature>
<dbReference type="CDD" id="cd00082">
    <property type="entry name" value="HisKA"/>
    <property type="match status" value="1"/>
</dbReference>
<feature type="domain" description="Histidine kinase" evidence="8">
    <location>
        <begin position="1167"/>
        <end position="1382"/>
    </location>
</feature>
<dbReference type="Pfam" id="PF13426">
    <property type="entry name" value="PAS_9"/>
    <property type="match status" value="1"/>
</dbReference>
<dbReference type="Gene3D" id="3.30.565.10">
    <property type="entry name" value="Histidine kinase-like ATPase, C-terminal domain"/>
    <property type="match status" value="1"/>
</dbReference>
<dbReference type="SUPFAM" id="SSF47384">
    <property type="entry name" value="Homodimeric domain of signal transducing histidine kinase"/>
    <property type="match status" value="1"/>
</dbReference>
<dbReference type="InterPro" id="IPR035965">
    <property type="entry name" value="PAS-like_dom_sf"/>
</dbReference>
<evidence type="ECO:0000259" key="10">
    <source>
        <dbReference type="PROSITE" id="PS50113"/>
    </source>
</evidence>
<keyword evidence="6" id="KW-0175">Coiled coil</keyword>
<keyword evidence="12" id="KW-1185">Reference proteome</keyword>
<dbReference type="SUPFAM" id="SSF55874">
    <property type="entry name" value="ATPase domain of HSP90 chaperone/DNA topoisomerase II/histidine kinase"/>
    <property type="match status" value="1"/>
</dbReference>
<evidence type="ECO:0000259" key="9">
    <source>
        <dbReference type="PROSITE" id="PS50112"/>
    </source>
</evidence>
<feature type="transmembrane region" description="Helical" evidence="7">
    <location>
        <begin position="131"/>
        <end position="151"/>
    </location>
</feature>
<dbReference type="PROSITE" id="PS50112">
    <property type="entry name" value="PAS"/>
    <property type="match status" value="1"/>
</dbReference>
<comment type="catalytic activity">
    <reaction evidence="1">
        <text>ATP + protein L-histidine = ADP + protein N-phospho-L-histidine.</text>
        <dbReference type="EC" id="2.7.13.3"/>
    </reaction>
</comment>
<dbReference type="InterPro" id="IPR000014">
    <property type="entry name" value="PAS"/>
</dbReference>
<dbReference type="SMART" id="SM00091">
    <property type="entry name" value="PAS"/>
    <property type="match status" value="2"/>
</dbReference>
<feature type="domain" description="PAC" evidence="10">
    <location>
        <begin position="621"/>
        <end position="671"/>
    </location>
</feature>
<keyword evidence="7" id="KW-0812">Transmembrane</keyword>
<dbReference type="InterPro" id="IPR052162">
    <property type="entry name" value="Sensor_kinase/Photoreceptor"/>
</dbReference>
<dbReference type="PROSITE" id="PS50109">
    <property type="entry name" value="HIS_KIN"/>
    <property type="match status" value="1"/>
</dbReference>
<dbReference type="Gene3D" id="3.30.450.40">
    <property type="match status" value="1"/>
</dbReference>
<evidence type="ECO:0000256" key="5">
    <source>
        <dbReference type="ARBA" id="ARBA00022777"/>
    </source>
</evidence>
<dbReference type="EC" id="2.7.13.3" evidence="2"/>
<dbReference type="InterPro" id="IPR036890">
    <property type="entry name" value="HATPase_C_sf"/>
</dbReference>
<dbReference type="InterPro" id="IPR003594">
    <property type="entry name" value="HATPase_dom"/>
</dbReference>
<dbReference type="InterPro" id="IPR003661">
    <property type="entry name" value="HisK_dim/P_dom"/>
</dbReference>
<feature type="transmembrane region" description="Helical" evidence="7">
    <location>
        <begin position="7"/>
        <end position="27"/>
    </location>
</feature>
<feature type="transmembrane region" description="Helical" evidence="7">
    <location>
        <begin position="33"/>
        <end position="59"/>
    </location>
</feature>
<dbReference type="EMBL" id="JAHCVJ010000014">
    <property type="protein sequence ID" value="MBT0666595.1"/>
    <property type="molecule type" value="Genomic_DNA"/>
</dbReference>
<evidence type="ECO:0000256" key="3">
    <source>
        <dbReference type="ARBA" id="ARBA00022553"/>
    </source>
</evidence>
<feature type="domain" description="PAS" evidence="9">
    <location>
        <begin position="548"/>
        <end position="618"/>
    </location>
</feature>
<dbReference type="SMART" id="SM00065">
    <property type="entry name" value="GAF"/>
    <property type="match status" value="1"/>
</dbReference>
<dbReference type="RefSeq" id="WP_214173364.1">
    <property type="nucleotide sequence ID" value="NZ_JAHCVJ010000014.1"/>
</dbReference>
<feature type="coiled-coil region" evidence="6">
    <location>
        <begin position="514"/>
        <end position="555"/>
    </location>
</feature>
<dbReference type="Pfam" id="PF08448">
    <property type="entry name" value="PAS_4"/>
    <property type="match status" value="2"/>
</dbReference>
<dbReference type="Gene3D" id="3.30.450.20">
    <property type="entry name" value="PAS domain"/>
    <property type="match status" value="4"/>
</dbReference>
<keyword evidence="7" id="KW-1133">Transmembrane helix</keyword>
<dbReference type="SUPFAM" id="SSF55781">
    <property type="entry name" value="GAF domain-like"/>
    <property type="match status" value="1"/>
</dbReference>
<feature type="domain" description="PAC" evidence="10">
    <location>
        <begin position="755"/>
        <end position="810"/>
    </location>
</feature>
<dbReference type="SMART" id="SM00086">
    <property type="entry name" value="PAC"/>
    <property type="match status" value="3"/>
</dbReference>
<keyword evidence="7" id="KW-0472">Membrane</keyword>
<evidence type="ECO:0000256" key="4">
    <source>
        <dbReference type="ARBA" id="ARBA00022679"/>
    </source>
</evidence>
<dbReference type="InterPro" id="IPR029016">
    <property type="entry name" value="GAF-like_dom_sf"/>
</dbReference>
<evidence type="ECO:0000256" key="7">
    <source>
        <dbReference type="SAM" id="Phobius"/>
    </source>
</evidence>
<dbReference type="SMART" id="SM00388">
    <property type="entry name" value="HisKA"/>
    <property type="match status" value="1"/>
</dbReference>
<dbReference type="PROSITE" id="PS50113">
    <property type="entry name" value="PAC"/>
    <property type="match status" value="3"/>
</dbReference>
<dbReference type="InterPro" id="IPR005467">
    <property type="entry name" value="His_kinase_dom"/>
</dbReference>
<dbReference type="Proteomes" id="UP000811899">
    <property type="component" value="Unassembled WGS sequence"/>
</dbReference>
<sequence length="1383" mass="155108">MSLKKQLLVGLILGMAGFAGNWFKYSLFLNIDFLFGSFFVMTAVLYCGTLSGVIASLIASFCTYILWKHPYAMVIFTAEAAIVGLFNARRKKADILLHDFIYWLIIGGPLVWLFYHHYLGDLHQSTYLIMLKQSMNGIFNTLLASIIYLILTSREKVTGNLPSFQQIVFTIMVSLVLLPAFLITFYNLRSELDESETRLAEQTKRGADTARSSVSEWIKERQQVITSLASRIGNPDKRSFQEMQEILGITLDASPPFWRMGVMNSTASTVAYMPLKDELGKSTIGVSFADRPYIASLRKEKTPYIAGVVIGKLGKKIPIVPFISPIVATGEYKGFCVGVLKADIMGQHLKYIIGKRKMNITILDQSGLVVVSTRKNMPIMSRYERPVAGTYRQISTGVALWTPPPEPGKNLMQRWSKSLFIAEEEISAVNKWKVIVENSYEPALIDLRDKAIFSLFILITLSIFTIPISYLLSRLLTRSLERIRLSTSSLPNDINNCHVEALPGSSIKEVAVLIEHFNESRKKLQNNHDSLVEMYEKLEAQASELQASENRYRTLVTHSPDAVFVVQDKRFVYANPAAIKLHGAEKAEQLLDQEVIHFINSAYREQIFKRMEMVLQGETTASYESSIVRIDGNTLPIESVGVPVEFNGRPAIQVIMRDISERKRADEQIKSLNINLQQRVDELQTIFETVPIGLAIAEDSSGQRIKGNSAIAAQLGINAVSDLSYASGKCSYTVYREGQQLQLLDLPMQRAVRGEKVAGDVLEIRRSDEVKLVLHCNAVPLLDGSGKPRGAVGTFLDITHLKRSEERLNLLADTAGLLLIAESPLDAIESLCIRALSILDCHVFFNFISDASSRQLRLNACAGIPDSDRDKIERLDYGVAVCGCVAQDACRIIAEDIPNTPDIRTELVNSYGIKAYVCHPLLRGEEVLGTLSFGTRTRSFFDSDDIAVMKALSDFVAIAIERKRIEESLERAKRDWERTFDAVPDLISILDKHHKIIRLNKAMAAHLNKHPKECIGLECHEAIHGSSIPPSFCPHTLSLDDGKTHHAELHEETLGGDFLISTTPLLDQSGEMIGTVHMARDISDRKRVEEALRKAHDELENRVAERTADLASLVEVLQQEVMERIKAEEAFNLESEERIKAVERLREQEKFMVLQSRQAAMGEMIGNIAHQWRQPLNILGLLIQQMQMYHEIGHFDSKYLDQSVKKGMEIIQHMSRTIDDFRDFFRPDKEPVVFSITEAIEKAISLVKESFASNLISIHCRMDSKSVTEGYPNEFSQVLLNILINARDVLIERKAIDPEISISVDSNDDKCTIKISDNGGGVSDDIIEKVFDPYFTTKGVQQGTGLGLYMAKTIIEKNMNGMLTVSNGSKGAEFRIEVVRVIQ</sequence>
<dbReference type="InterPro" id="IPR003018">
    <property type="entry name" value="GAF"/>
</dbReference>
<feature type="transmembrane region" description="Helical" evidence="7">
    <location>
        <begin position="71"/>
        <end position="88"/>
    </location>
</feature>
<dbReference type="InterPro" id="IPR036097">
    <property type="entry name" value="HisK_dim/P_sf"/>
</dbReference>
<evidence type="ECO:0000259" key="8">
    <source>
        <dbReference type="PROSITE" id="PS50109"/>
    </source>
</evidence>
<dbReference type="SMART" id="SM00387">
    <property type="entry name" value="HATPase_c"/>
    <property type="match status" value="1"/>
</dbReference>
<dbReference type="Gene3D" id="1.10.287.130">
    <property type="match status" value="1"/>
</dbReference>
<feature type="transmembrane region" description="Helical" evidence="7">
    <location>
        <begin position="163"/>
        <end position="188"/>
    </location>
</feature>
<evidence type="ECO:0000256" key="2">
    <source>
        <dbReference type="ARBA" id="ARBA00012438"/>
    </source>
</evidence>
<keyword evidence="5" id="KW-0418">Kinase</keyword>
<keyword evidence="4" id="KW-0808">Transferase</keyword>
<organism evidence="11 12">
    <name type="scientific">Geoanaerobacter pelophilus</name>
    <dbReference type="NCBI Taxonomy" id="60036"/>
    <lineage>
        <taxon>Bacteria</taxon>
        <taxon>Pseudomonadati</taxon>
        <taxon>Thermodesulfobacteriota</taxon>
        <taxon>Desulfuromonadia</taxon>
        <taxon>Geobacterales</taxon>
        <taxon>Geobacteraceae</taxon>
        <taxon>Geoanaerobacter</taxon>
    </lineage>
</organism>
<dbReference type="CDD" id="cd00130">
    <property type="entry name" value="PAS"/>
    <property type="match status" value="1"/>
</dbReference>
<feature type="transmembrane region" description="Helical" evidence="7">
    <location>
        <begin position="451"/>
        <end position="472"/>
    </location>
</feature>
<keyword evidence="3" id="KW-0597">Phosphoprotein</keyword>
<dbReference type="PANTHER" id="PTHR43304:SF1">
    <property type="entry name" value="PAC DOMAIN-CONTAINING PROTEIN"/>
    <property type="match status" value="1"/>
</dbReference>
<dbReference type="InterPro" id="IPR000700">
    <property type="entry name" value="PAS-assoc_C"/>
</dbReference>
<dbReference type="Pfam" id="PF02518">
    <property type="entry name" value="HATPase_c"/>
    <property type="match status" value="1"/>
</dbReference>
<dbReference type="PANTHER" id="PTHR43304">
    <property type="entry name" value="PHYTOCHROME-LIKE PROTEIN CPH1"/>
    <property type="match status" value="1"/>
</dbReference>
<dbReference type="InterPro" id="IPR001610">
    <property type="entry name" value="PAC"/>
</dbReference>
<evidence type="ECO:0000256" key="6">
    <source>
        <dbReference type="SAM" id="Coils"/>
    </source>
</evidence>
<feature type="domain" description="PAC" evidence="10">
    <location>
        <begin position="1043"/>
        <end position="1094"/>
    </location>
</feature>
<proteinExistence type="predicted"/>
<evidence type="ECO:0000256" key="1">
    <source>
        <dbReference type="ARBA" id="ARBA00000085"/>
    </source>
</evidence>
<dbReference type="PRINTS" id="PR00344">
    <property type="entry name" value="BCTRLSENSOR"/>
</dbReference>
<dbReference type="SUPFAM" id="SSF55785">
    <property type="entry name" value="PYP-like sensor domain (PAS domain)"/>
    <property type="match status" value="3"/>
</dbReference>
<dbReference type="NCBIfam" id="TIGR00229">
    <property type="entry name" value="sensory_box"/>
    <property type="match status" value="1"/>
</dbReference>
<dbReference type="InterPro" id="IPR013656">
    <property type="entry name" value="PAS_4"/>
</dbReference>
<comment type="caution">
    <text evidence="11">The sequence shown here is derived from an EMBL/GenBank/DDBJ whole genome shotgun (WGS) entry which is preliminary data.</text>
</comment>
<dbReference type="InterPro" id="IPR004358">
    <property type="entry name" value="Sig_transdc_His_kin-like_C"/>
</dbReference>
<name>A0AAW4LDH4_9BACT</name>